<gene>
    <name evidence="1" type="primary">ga31283</name>
    <name evidence="1" type="ORF">PR202_ga31283</name>
</gene>
<reference evidence="1" key="2">
    <citation type="submission" date="2021-12" db="EMBL/GenBank/DDBJ databases">
        <title>Resequencing data analysis of finger millet.</title>
        <authorList>
            <person name="Hatakeyama M."/>
            <person name="Aluri S."/>
            <person name="Balachadran M.T."/>
            <person name="Sivarajan S.R."/>
            <person name="Poveda L."/>
            <person name="Shimizu-Inatsugi R."/>
            <person name="Schlapbach R."/>
            <person name="Sreeman S.M."/>
            <person name="Shimizu K.K."/>
        </authorList>
    </citation>
    <scope>NUCLEOTIDE SEQUENCE</scope>
</reference>
<dbReference type="EMBL" id="BQKI01000028">
    <property type="protein sequence ID" value="GJN12954.1"/>
    <property type="molecule type" value="Genomic_DNA"/>
</dbReference>
<sequence length="96" mass="10660">MPAIELQNPTFLGMESSSKVIKHVRHTKWKIPLQGIDGWLTEEEAFGGGVAAVQFVSLGQKRLDLMGSARETSIEDHGELEKKRTRVLVVSTRLGM</sequence>
<comment type="caution">
    <text evidence="1">The sequence shown here is derived from an EMBL/GenBank/DDBJ whole genome shotgun (WGS) entry which is preliminary data.</text>
</comment>
<accession>A0AAV5DQM2</accession>
<name>A0AAV5DQM2_ELECO</name>
<keyword evidence="2" id="KW-1185">Reference proteome</keyword>
<dbReference type="Proteomes" id="UP001054889">
    <property type="component" value="Unassembled WGS sequence"/>
</dbReference>
<organism evidence="1 2">
    <name type="scientific">Eleusine coracana subsp. coracana</name>
    <dbReference type="NCBI Taxonomy" id="191504"/>
    <lineage>
        <taxon>Eukaryota</taxon>
        <taxon>Viridiplantae</taxon>
        <taxon>Streptophyta</taxon>
        <taxon>Embryophyta</taxon>
        <taxon>Tracheophyta</taxon>
        <taxon>Spermatophyta</taxon>
        <taxon>Magnoliopsida</taxon>
        <taxon>Liliopsida</taxon>
        <taxon>Poales</taxon>
        <taxon>Poaceae</taxon>
        <taxon>PACMAD clade</taxon>
        <taxon>Chloridoideae</taxon>
        <taxon>Cynodonteae</taxon>
        <taxon>Eleusininae</taxon>
        <taxon>Eleusine</taxon>
    </lineage>
</organism>
<evidence type="ECO:0000313" key="2">
    <source>
        <dbReference type="Proteomes" id="UP001054889"/>
    </source>
</evidence>
<reference evidence="1" key="1">
    <citation type="journal article" date="2018" name="DNA Res.">
        <title>Multiple hybrid de novo genome assembly of finger millet, an orphan allotetraploid crop.</title>
        <authorList>
            <person name="Hatakeyama M."/>
            <person name="Aluri S."/>
            <person name="Balachadran M.T."/>
            <person name="Sivarajan S.R."/>
            <person name="Patrignani A."/>
            <person name="Gruter S."/>
            <person name="Poveda L."/>
            <person name="Shimizu-Inatsugi R."/>
            <person name="Baeten J."/>
            <person name="Francoijs K.J."/>
            <person name="Nataraja K.N."/>
            <person name="Reddy Y.A.N."/>
            <person name="Phadnis S."/>
            <person name="Ravikumar R.L."/>
            <person name="Schlapbach R."/>
            <person name="Sreeman S.M."/>
            <person name="Shimizu K.K."/>
        </authorList>
    </citation>
    <scope>NUCLEOTIDE SEQUENCE</scope>
</reference>
<evidence type="ECO:0000313" key="1">
    <source>
        <dbReference type="EMBL" id="GJN12954.1"/>
    </source>
</evidence>
<dbReference type="AlphaFoldDB" id="A0AAV5DQM2"/>
<proteinExistence type="predicted"/>
<protein>
    <submittedName>
        <fullName evidence="1">Uncharacterized protein</fullName>
    </submittedName>
</protein>